<proteinExistence type="predicted"/>
<evidence type="ECO:0000313" key="4">
    <source>
        <dbReference type="EMBL" id="KAI8579828.1"/>
    </source>
</evidence>
<dbReference type="EMBL" id="MU620917">
    <property type="protein sequence ID" value="KAI8579828.1"/>
    <property type="molecule type" value="Genomic_DNA"/>
</dbReference>
<dbReference type="Pfam" id="PF23276">
    <property type="entry name" value="TPR_24"/>
    <property type="match status" value="1"/>
</dbReference>
<evidence type="ECO:0000256" key="2">
    <source>
        <dbReference type="PROSITE-ProRule" id="PRU00708"/>
    </source>
</evidence>
<feature type="repeat" description="PPR" evidence="2">
    <location>
        <begin position="480"/>
        <end position="514"/>
    </location>
</feature>
<comment type="caution">
    <text evidence="4">The sequence shown here is derived from an EMBL/GenBank/DDBJ whole genome shotgun (WGS) entry which is preliminary data.</text>
</comment>
<accession>A0AAD5HF99</accession>
<dbReference type="PROSITE" id="PS51375">
    <property type="entry name" value="PPR"/>
    <property type="match status" value="2"/>
</dbReference>
<dbReference type="PANTHER" id="PTHR47936:SF1">
    <property type="entry name" value="PENTATRICOPEPTIDE REPEAT-CONTAINING PROTEIN GUN1, CHLOROPLASTIC"/>
    <property type="match status" value="1"/>
</dbReference>
<feature type="repeat" description="PPR" evidence="2">
    <location>
        <begin position="196"/>
        <end position="230"/>
    </location>
</feature>
<sequence>MHRLYRVQTRQCMSNSLPTLSQASLCQGNKLASAFSYTTRNSPCLEMTSSIVRPTSGTSRMPWAVSVDSHRYGRKCLLSTSTRFSVQNTRKPSNKYQQRQEATDDIKRRTLANLFRAITKEDSAERKEKFKKAARLCYELRDKSLTLQLLDQMEVVNCPPDDDTLRFMLMVAAPNGDVLFQSQVLSRVGGMARLNSGELYDALIQAMCYNLELERILDNLDEMEKKGVTPIRTSYISVLELALKFEDASTSMFILNELEKHNMITEEYQNIYLKVLRCAALAEELKIAIHCWDKGVKEFQLTPDHGTMTYLMLLSAKLGSPRLGSQVLEEMGNNGLAYSEHHLAALLQAFSMSGDLKGAFSMLQIMDSAGISTRKETALPILHQLGTNVASIEKAIYLLKELHTEGKGVHVAGFNSVLYAAAKAKRLDLVKETFSLVSLFGIKADIDTYNCLLDASIFSTDWEYGNHVWDLIKHAKVKPNSTSYSKMVVLCCTQDDYEDCFRYLEEMKYFKYVPLRGCYQILIKKLASARDDRVHIAIEDMRASGYEVPPAISALVAPTSTDDVQQGSGIALVNKGSTASQ</sequence>
<dbReference type="GO" id="GO:0031930">
    <property type="term" value="P:mitochondria-nucleus signaling pathway"/>
    <property type="evidence" value="ECO:0007669"/>
    <property type="project" value="TreeGrafter"/>
</dbReference>
<name>A0AAD5HF99_UMBRA</name>
<gene>
    <name evidence="4" type="ORF">K450DRAFT_240537</name>
</gene>
<evidence type="ECO:0000256" key="1">
    <source>
        <dbReference type="ARBA" id="ARBA00022737"/>
    </source>
</evidence>
<dbReference type="Pfam" id="PF13812">
    <property type="entry name" value="PPR_3"/>
    <property type="match status" value="2"/>
</dbReference>
<reference evidence="4" key="2">
    <citation type="journal article" date="2022" name="Proc. Natl. Acad. Sci. U.S.A.">
        <title>Diploid-dominant life cycles characterize the early evolution of Fungi.</title>
        <authorList>
            <person name="Amses K.R."/>
            <person name="Simmons D.R."/>
            <person name="Longcore J.E."/>
            <person name="Mondo S.J."/>
            <person name="Seto K."/>
            <person name="Jeronimo G.H."/>
            <person name="Bonds A.E."/>
            <person name="Quandt C.A."/>
            <person name="Davis W.J."/>
            <person name="Chang Y."/>
            <person name="Federici B.A."/>
            <person name="Kuo A."/>
            <person name="LaButti K."/>
            <person name="Pangilinan J."/>
            <person name="Andreopoulos W."/>
            <person name="Tritt A."/>
            <person name="Riley R."/>
            <person name="Hundley H."/>
            <person name="Johnson J."/>
            <person name="Lipzen A."/>
            <person name="Barry K."/>
            <person name="Lang B.F."/>
            <person name="Cuomo C.A."/>
            <person name="Buchler N.E."/>
            <person name="Grigoriev I.V."/>
            <person name="Spatafora J.W."/>
            <person name="Stajich J.E."/>
            <person name="James T.Y."/>
        </authorList>
    </citation>
    <scope>NUCLEOTIDE SEQUENCE</scope>
    <source>
        <strain evidence="4">AG</strain>
    </source>
</reference>
<keyword evidence="5" id="KW-1185">Reference proteome</keyword>
<protein>
    <recommendedName>
        <fullName evidence="3">Pentatricopeptide repeat-containing protein-mitochondrial domain-containing protein</fullName>
    </recommendedName>
</protein>
<keyword evidence="1" id="KW-0677">Repeat</keyword>
<dbReference type="InterPro" id="IPR057027">
    <property type="entry name" value="TPR_mt"/>
</dbReference>
<dbReference type="RefSeq" id="XP_051444832.1">
    <property type="nucleotide sequence ID" value="XM_051588944.1"/>
</dbReference>
<dbReference type="GeneID" id="75914289"/>
<organism evidence="4 5">
    <name type="scientific">Umbelopsis ramanniana AG</name>
    <dbReference type="NCBI Taxonomy" id="1314678"/>
    <lineage>
        <taxon>Eukaryota</taxon>
        <taxon>Fungi</taxon>
        <taxon>Fungi incertae sedis</taxon>
        <taxon>Mucoromycota</taxon>
        <taxon>Mucoromycotina</taxon>
        <taxon>Umbelopsidomycetes</taxon>
        <taxon>Umbelopsidales</taxon>
        <taxon>Umbelopsidaceae</taxon>
        <taxon>Umbelopsis</taxon>
    </lineage>
</organism>
<dbReference type="Gene3D" id="1.25.40.10">
    <property type="entry name" value="Tetratricopeptide repeat domain"/>
    <property type="match status" value="3"/>
</dbReference>
<evidence type="ECO:0000259" key="3">
    <source>
        <dbReference type="Pfam" id="PF23276"/>
    </source>
</evidence>
<reference evidence="4" key="1">
    <citation type="submission" date="2021-06" db="EMBL/GenBank/DDBJ databases">
        <authorList>
            <consortium name="DOE Joint Genome Institute"/>
            <person name="Mondo S.J."/>
            <person name="Amses K.R."/>
            <person name="Simmons D.R."/>
            <person name="Longcore J.E."/>
            <person name="Seto K."/>
            <person name="Alves G.H."/>
            <person name="Bonds A.E."/>
            <person name="Quandt C.A."/>
            <person name="Davis W.J."/>
            <person name="Chang Y."/>
            <person name="Letcher P.M."/>
            <person name="Powell M.J."/>
            <person name="Kuo A."/>
            <person name="Labutti K."/>
            <person name="Pangilinan J."/>
            <person name="Andreopoulos W."/>
            <person name="Tritt A."/>
            <person name="Riley R."/>
            <person name="Hundley H."/>
            <person name="Johnson J."/>
            <person name="Lipzen A."/>
            <person name="Barry K."/>
            <person name="Berbee M.L."/>
            <person name="Buchler N.E."/>
            <person name="Grigoriev I.V."/>
            <person name="Spatafora J.W."/>
            <person name="Stajich J.E."/>
            <person name="James T.Y."/>
        </authorList>
    </citation>
    <scope>NUCLEOTIDE SEQUENCE</scope>
    <source>
        <strain evidence="4">AG</strain>
    </source>
</reference>
<dbReference type="Proteomes" id="UP001206595">
    <property type="component" value="Unassembled WGS sequence"/>
</dbReference>
<dbReference type="InterPro" id="IPR011990">
    <property type="entry name" value="TPR-like_helical_dom_sf"/>
</dbReference>
<dbReference type="InterPro" id="IPR002885">
    <property type="entry name" value="PPR_rpt"/>
</dbReference>
<dbReference type="PANTHER" id="PTHR47936">
    <property type="entry name" value="PPR_LONG DOMAIN-CONTAINING PROTEIN"/>
    <property type="match status" value="1"/>
</dbReference>
<dbReference type="AlphaFoldDB" id="A0AAD5HF99"/>
<evidence type="ECO:0000313" key="5">
    <source>
        <dbReference type="Proteomes" id="UP001206595"/>
    </source>
</evidence>
<feature type="domain" description="Pentatricopeptide repeat-containing protein-mitochondrial" evidence="3">
    <location>
        <begin position="306"/>
        <end position="431"/>
    </location>
</feature>